<dbReference type="InterPro" id="IPR003172">
    <property type="entry name" value="ML_dom"/>
</dbReference>
<feature type="domain" description="MD-2-related lipid-recognition" evidence="5">
    <location>
        <begin position="33"/>
        <end position="163"/>
    </location>
</feature>
<feature type="chain" id="PRO_5007541991" evidence="4">
    <location>
        <begin position="24"/>
        <end position="168"/>
    </location>
</feature>
<dbReference type="SUPFAM" id="SSF81296">
    <property type="entry name" value="E set domains"/>
    <property type="match status" value="1"/>
</dbReference>
<evidence type="ECO:0000256" key="2">
    <source>
        <dbReference type="ARBA" id="ARBA00006370"/>
    </source>
</evidence>
<dbReference type="EMBL" id="GEIB01001403">
    <property type="protein sequence ID" value="JAR86826.1"/>
    <property type="molecule type" value="Transcribed_RNA"/>
</dbReference>
<proteinExistence type="inferred from homology"/>
<dbReference type="SMART" id="SM00737">
    <property type="entry name" value="ML"/>
    <property type="match status" value="1"/>
</dbReference>
<dbReference type="FunFam" id="2.60.40.770:FF:000001">
    <property type="entry name" value="NPC intracellular cholesterol transporter 2"/>
    <property type="match status" value="1"/>
</dbReference>
<accession>A0A147B7R7</accession>
<feature type="non-terminal residue" evidence="6">
    <location>
        <position position="1"/>
    </location>
</feature>
<name>A0A147B7R7_9ACAR</name>
<organism evidence="6">
    <name type="scientific">Alectorobius mimon</name>
    <dbReference type="NCBI Taxonomy" id="360319"/>
    <lineage>
        <taxon>Eukaryota</taxon>
        <taxon>Metazoa</taxon>
        <taxon>Ecdysozoa</taxon>
        <taxon>Arthropoda</taxon>
        <taxon>Chelicerata</taxon>
        <taxon>Arachnida</taxon>
        <taxon>Acari</taxon>
        <taxon>Parasitiformes</taxon>
        <taxon>Ixodida</taxon>
        <taxon>Ixodoidea</taxon>
        <taxon>Argasidae</taxon>
        <taxon>Ornithodorinae</taxon>
        <taxon>Alectorobius</taxon>
    </lineage>
</organism>
<dbReference type="InterPro" id="IPR014756">
    <property type="entry name" value="Ig_E-set"/>
</dbReference>
<evidence type="ECO:0000259" key="5">
    <source>
        <dbReference type="SMART" id="SM00737"/>
    </source>
</evidence>
<feature type="signal peptide" evidence="4">
    <location>
        <begin position="1"/>
        <end position="23"/>
    </location>
</feature>
<comment type="similarity">
    <text evidence="2">Belongs to the NPC2 family.</text>
</comment>
<evidence type="ECO:0000256" key="3">
    <source>
        <dbReference type="ARBA" id="ARBA00022525"/>
    </source>
</evidence>
<sequence length="168" mass="17730">SLTLISTMIATTLLCALLVFGSAESLAFNKVDVQSCTGPADVENFKEFRVTHCDSLPCKVTTADTVKFEVDFVAKRASDTLRVYVKGSLVPGSKPSVLPGFNSDACNNMGVSCPLTAGQQYTARSEFKLNVPGLPPAALPLTTEAVFSGKDAGGQFFCFKIPVVLSAP</sequence>
<evidence type="ECO:0000256" key="4">
    <source>
        <dbReference type="SAM" id="SignalP"/>
    </source>
</evidence>
<keyword evidence="4" id="KW-0732">Signal</keyword>
<evidence type="ECO:0000313" key="6">
    <source>
        <dbReference type="EMBL" id="JAR86826.1"/>
    </source>
</evidence>
<dbReference type="Pfam" id="PF02221">
    <property type="entry name" value="E1_DerP2_DerF2"/>
    <property type="match status" value="1"/>
</dbReference>
<comment type="subcellular location">
    <subcellularLocation>
        <location evidence="1">Secreted</location>
    </subcellularLocation>
</comment>
<dbReference type="GO" id="GO:0005576">
    <property type="term" value="C:extracellular region"/>
    <property type="evidence" value="ECO:0007669"/>
    <property type="project" value="UniProtKB-SubCell"/>
</dbReference>
<protein>
    <submittedName>
        <fullName evidence="6">Ml domain containing protein</fullName>
    </submittedName>
</protein>
<reference evidence="6" key="1">
    <citation type="submission" date="2016-03" db="EMBL/GenBank/DDBJ databases">
        <title>Gut transcriptome analysis on engorged females of Ornithodoros mimon (Acari: Argasidae) and phylogenetic inferences of soft ticks.</title>
        <authorList>
            <person name="Landulfo G.A."/>
            <person name="Giovanni D."/>
            <person name="Carvalho E."/>
            <person name="Junqueira-de-Azevedo I."/>
            <person name="Patane J."/>
            <person name="Mendoca R."/>
            <person name="Barros-Battesti D."/>
        </authorList>
    </citation>
    <scope>NUCLEOTIDE SEQUENCE</scope>
    <source>
        <strain evidence="6">Females</strain>
        <tissue evidence="6">Gut</tissue>
    </source>
</reference>
<evidence type="ECO:0000256" key="1">
    <source>
        <dbReference type="ARBA" id="ARBA00004613"/>
    </source>
</evidence>
<keyword evidence="3" id="KW-0964">Secreted</keyword>
<dbReference type="AlphaFoldDB" id="A0A147B7R7"/>
<dbReference type="Gene3D" id="2.60.40.770">
    <property type="match status" value="1"/>
</dbReference>